<dbReference type="Proteomes" id="UP001050808">
    <property type="component" value="Unassembled WGS sequence"/>
</dbReference>
<evidence type="ECO:0000313" key="2">
    <source>
        <dbReference type="EMBL" id="GHI41732.1"/>
    </source>
</evidence>
<feature type="compositionally biased region" description="Basic and acidic residues" evidence="1">
    <location>
        <begin position="1"/>
        <end position="11"/>
    </location>
</feature>
<dbReference type="Gene3D" id="3.10.180.10">
    <property type="entry name" value="2,3-Dihydroxybiphenyl 1,2-Dioxygenase, domain 1"/>
    <property type="match status" value="1"/>
</dbReference>
<feature type="region of interest" description="Disordered" evidence="1">
    <location>
        <begin position="1"/>
        <end position="51"/>
    </location>
</feature>
<dbReference type="InterPro" id="IPR029068">
    <property type="entry name" value="Glyas_Bleomycin-R_OHBP_Dase"/>
</dbReference>
<name>A0ABQ3QWV5_9ACTN</name>
<gene>
    <name evidence="2" type="ORF">Sviol_61400</name>
</gene>
<dbReference type="SUPFAM" id="SSF54593">
    <property type="entry name" value="Glyoxalase/Bleomycin resistance protein/Dihydroxybiphenyl dioxygenase"/>
    <property type="match status" value="1"/>
</dbReference>
<keyword evidence="3" id="KW-1185">Reference proteome</keyword>
<evidence type="ECO:0000313" key="3">
    <source>
        <dbReference type="Proteomes" id="UP001050808"/>
    </source>
</evidence>
<accession>A0ABQ3QWV5</accession>
<reference evidence="2" key="1">
    <citation type="submission" date="2024-05" db="EMBL/GenBank/DDBJ databases">
        <title>Whole genome shotgun sequence of Streptomyces violascens NBRC 12920.</title>
        <authorList>
            <person name="Komaki H."/>
            <person name="Tamura T."/>
        </authorList>
    </citation>
    <scope>NUCLEOTIDE SEQUENCE</scope>
    <source>
        <strain evidence="2">NBRC 12920</strain>
    </source>
</reference>
<dbReference type="EMBL" id="BNDY01000017">
    <property type="protein sequence ID" value="GHI41732.1"/>
    <property type="molecule type" value="Genomic_DNA"/>
</dbReference>
<comment type="caution">
    <text evidence="2">The sequence shown here is derived from an EMBL/GenBank/DDBJ whole genome shotgun (WGS) entry which is preliminary data.</text>
</comment>
<proteinExistence type="predicted"/>
<protein>
    <submittedName>
        <fullName evidence="2">Uncharacterized protein</fullName>
    </submittedName>
</protein>
<evidence type="ECO:0000256" key="1">
    <source>
        <dbReference type="SAM" id="MobiDB-lite"/>
    </source>
</evidence>
<sequence>MELVRPGRDEEISPSLSHPSARPCHGGETQRPIRAPTHLAGPPSEGNGTMPTNVMYVTVYVTDRDRALDFHREKLGPEKRLDFPGPGGRFLTVGAPGDGFEFILWSHPASAGRPVEPGATPGPVILESDALRADFKALPEHAPRLRNSAAGVPG</sequence>
<organism evidence="2 3">
    <name type="scientific">Streptomyces violascens</name>
    <dbReference type="NCBI Taxonomy" id="67381"/>
    <lineage>
        <taxon>Bacteria</taxon>
        <taxon>Bacillati</taxon>
        <taxon>Actinomycetota</taxon>
        <taxon>Actinomycetes</taxon>
        <taxon>Kitasatosporales</taxon>
        <taxon>Streptomycetaceae</taxon>
        <taxon>Streptomyces</taxon>
    </lineage>
</organism>